<protein>
    <submittedName>
        <fullName evidence="3">Chemotaxis protein CheX</fullName>
    </submittedName>
</protein>
<dbReference type="PANTHER" id="PTHR39452">
    <property type="entry name" value="CHEY-P PHOSPHATASE CHEX"/>
    <property type="match status" value="1"/>
</dbReference>
<evidence type="ECO:0000259" key="2">
    <source>
        <dbReference type="Pfam" id="PF13690"/>
    </source>
</evidence>
<dbReference type="Gene3D" id="3.40.1550.10">
    <property type="entry name" value="CheC-like"/>
    <property type="match status" value="1"/>
</dbReference>
<dbReference type="InterPro" id="IPR038756">
    <property type="entry name" value="CheX-like"/>
</dbReference>
<reference evidence="3 4" key="1">
    <citation type="journal article" date="2017" name="Int. J. Syst. Evol. Microbiol.">
        <title>Bacillus mangrovi sp. nov., isolated from a sediment sample from a mangrove forest.</title>
        <authorList>
            <person name="Gupta V."/>
            <person name="Singh P.K."/>
            <person name="Korpole S."/>
            <person name="Tanuku N.R.S."/>
            <person name="Pinnaka A.K."/>
        </authorList>
    </citation>
    <scope>NUCLEOTIDE SEQUENCE [LARGE SCALE GENOMIC DNA]</scope>
    <source>
        <strain evidence="3 4">KCTC 33872</strain>
    </source>
</reference>
<dbReference type="InterPro" id="IPR028976">
    <property type="entry name" value="CheC-like_sf"/>
</dbReference>
<comment type="caution">
    <text evidence="3">The sequence shown here is derived from an EMBL/GenBank/DDBJ whole genome shotgun (WGS) entry which is preliminary data.</text>
</comment>
<dbReference type="GO" id="GO:0006935">
    <property type="term" value="P:chemotaxis"/>
    <property type="evidence" value="ECO:0007669"/>
    <property type="project" value="UniProtKB-KW"/>
</dbReference>
<sequence>MIIMNISRRNYIMTRSFYDLIVSSTFESIETMIPGISSSQKEHPLSVLTAVEIGVIGEVEGRLLIEGNEEVFKEMGVALYGMNLEGEMLSSFIGEFANMVAGQVATSLSSKGMAMDITPPRVTGLQSKAKIFAEQPVGMLKVSFLEPTA</sequence>
<evidence type="ECO:0000256" key="1">
    <source>
        <dbReference type="ARBA" id="ARBA00022500"/>
    </source>
</evidence>
<dbReference type="Pfam" id="PF13690">
    <property type="entry name" value="CheX"/>
    <property type="match status" value="1"/>
</dbReference>
<organism evidence="3 4">
    <name type="scientific">Metabacillus mangrovi</name>
    <dbReference type="NCBI Taxonomy" id="1491830"/>
    <lineage>
        <taxon>Bacteria</taxon>
        <taxon>Bacillati</taxon>
        <taxon>Bacillota</taxon>
        <taxon>Bacilli</taxon>
        <taxon>Bacillales</taxon>
        <taxon>Bacillaceae</taxon>
        <taxon>Metabacillus</taxon>
    </lineage>
</organism>
<keyword evidence="4" id="KW-1185">Reference proteome</keyword>
<dbReference type="OrthoDB" id="9788100at2"/>
<dbReference type="AlphaFoldDB" id="A0A7X2V3H9"/>
<dbReference type="EMBL" id="WMIB01000001">
    <property type="protein sequence ID" value="MTH52109.1"/>
    <property type="molecule type" value="Genomic_DNA"/>
</dbReference>
<feature type="domain" description="Chemotaxis phosphatase CheX-like" evidence="2">
    <location>
        <begin position="53"/>
        <end position="123"/>
    </location>
</feature>
<dbReference type="CDD" id="cd17906">
    <property type="entry name" value="CheX"/>
    <property type="match status" value="1"/>
</dbReference>
<evidence type="ECO:0000313" key="3">
    <source>
        <dbReference type="EMBL" id="MTH52109.1"/>
    </source>
</evidence>
<name>A0A7X2V3H9_9BACI</name>
<dbReference type="Proteomes" id="UP000434639">
    <property type="component" value="Unassembled WGS sequence"/>
</dbReference>
<evidence type="ECO:0000313" key="4">
    <source>
        <dbReference type="Proteomes" id="UP000434639"/>
    </source>
</evidence>
<proteinExistence type="predicted"/>
<dbReference type="InterPro" id="IPR028051">
    <property type="entry name" value="CheX-like_dom"/>
</dbReference>
<keyword evidence="1" id="KW-0145">Chemotaxis</keyword>
<accession>A0A7X2V3H9</accession>
<dbReference type="SUPFAM" id="SSF103039">
    <property type="entry name" value="CheC-like"/>
    <property type="match status" value="1"/>
</dbReference>
<gene>
    <name evidence="3" type="ORF">GKZ89_01730</name>
</gene>
<dbReference type="PANTHER" id="PTHR39452:SF1">
    <property type="entry name" value="CHEY-P PHOSPHATASE CHEX"/>
    <property type="match status" value="1"/>
</dbReference>